<evidence type="ECO:0000256" key="2">
    <source>
        <dbReference type="ARBA" id="ARBA00022737"/>
    </source>
</evidence>
<reference evidence="8 9" key="1">
    <citation type="submission" date="2010-06" db="EMBL/GenBank/DDBJ databases">
        <title>Complete sequence chromosome of Methanohalobium evestigatum Z-7303.</title>
        <authorList>
            <consortium name="US DOE Joint Genome Institute"/>
            <person name="Lucas S."/>
            <person name="Copeland A."/>
            <person name="Lapidus A."/>
            <person name="Cheng J.-F."/>
            <person name="Bruce D."/>
            <person name="Goodwin L."/>
            <person name="Pitluck S."/>
            <person name="Saunders E."/>
            <person name="Detter J.C."/>
            <person name="Han C."/>
            <person name="Tapia R."/>
            <person name="Land M."/>
            <person name="Hauser L."/>
            <person name="Kyrpides N."/>
            <person name="Mikhailova N."/>
            <person name="Sieprawska-Lupa M."/>
            <person name="Whitman W.B."/>
            <person name="Anderson I."/>
            <person name="Woyke T."/>
        </authorList>
    </citation>
    <scope>NUCLEOTIDE SEQUENCE [LARGE SCALE GENOMIC DNA]</scope>
    <source>
        <strain evidence="9">ATCC BAA-1072 / DSM 3721 / NBRC 107634 / OCM 161 / Z-7303</strain>
    </source>
</reference>
<sequence precursor="true">MRIKLYLVITFVLMIMFSGTALADTITVDDDPGMNYQKIQNAINAASDSDTIIVYNGTYTENVDVNKSVTILSESGNPDDTKVQAASTSDHVFNVTRDNVTISGFNITGATVFEKAGIFLDEVKNNNISNNKISNNYQGLRLLNSDINTLNNNTASNNNNDGINLYNSSSNKLNNNNANFNSNVDGISLYESNNNNLNKNNVSYNREGIYFSESNNNTLNNNTVSYNREEGIILSDYSSNNTLNNNTVLNNKDDGIGISGSDNNKLNNNTVSNNKNVGISIFVSKNNILKSNIICNNTDLGFEFPSSEDNTIYNNIFNNENNTRITASSVTVNKWNITKTPGPNIVGGPYIGGNYWAHPDGTGFSQTCTDANNDGFCDSEFNIAENNNDSLPLTINASVDIEKYTNGEDADEPEGPTIQMGSQVTWTYNITNTGSVILYNITVTDDKLGEISCPNSSLKPGESMVCTKTGSAQSGQYSNLGNVTAEYKDDLCAEIPTSQISDSDPSHYSGLGYDHWAGVPATNPVLLIGVLGIAMLLFLRREQR</sequence>
<feature type="domain" description="VPXXXP-CTERM protein-sorting" evidence="7">
    <location>
        <begin position="519"/>
        <end position="543"/>
    </location>
</feature>
<keyword evidence="9" id="KW-1185">Reference proteome</keyword>
<dbReference type="STRING" id="644295.Metev_1216"/>
<keyword evidence="3" id="KW-0833">Ubl conjugation pathway</keyword>
<evidence type="ECO:0000256" key="3">
    <source>
        <dbReference type="ARBA" id="ARBA00022786"/>
    </source>
</evidence>
<keyword evidence="2" id="KW-0677">Repeat</keyword>
<dbReference type="NCBIfam" id="TIGR03804">
    <property type="entry name" value="para_beta_helix"/>
    <property type="match status" value="4"/>
</dbReference>
<dbReference type="SMART" id="SM00710">
    <property type="entry name" value="PbH1"/>
    <property type="match status" value="10"/>
</dbReference>
<dbReference type="Pfam" id="PF05048">
    <property type="entry name" value="NosD"/>
    <property type="match status" value="1"/>
</dbReference>
<dbReference type="InterPro" id="IPR007742">
    <property type="entry name" value="NosD_dom"/>
</dbReference>
<dbReference type="OrthoDB" id="36243at2157"/>
<dbReference type="InterPro" id="IPR011050">
    <property type="entry name" value="Pectin_lyase_fold/virulence"/>
</dbReference>
<keyword evidence="4" id="KW-0472">Membrane</keyword>
<dbReference type="InterPro" id="IPR026428">
    <property type="entry name" value="VPxxxP_CTERM"/>
</dbReference>
<protein>
    <submittedName>
        <fullName evidence="8">Periplasmic copper-binding protein</fullName>
    </submittedName>
</protein>
<dbReference type="Gene3D" id="2.160.20.10">
    <property type="entry name" value="Single-stranded right-handed beta-helix, Pectin lyase-like"/>
    <property type="match status" value="2"/>
</dbReference>
<dbReference type="SUPFAM" id="SSF51126">
    <property type="entry name" value="Pectin lyase-like"/>
    <property type="match status" value="2"/>
</dbReference>
<dbReference type="PANTHER" id="PTHR22990">
    <property type="entry name" value="F-BOX ONLY PROTEIN"/>
    <property type="match status" value="1"/>
</dbReference>
<keyword evidence="4" id="KW-0812">Transmembrane</keyword>
<dbReference type="KEGG" id="mev:Metev_1216"/>
<dbReference type="Pfam" id="PF24346">
    <property type="entry name" value="DUF7507"/>
    <property type="match status" value="1"/>
</dbReference>
<dbReference type="InterPro" id="IPR012334">
    <property type="entry name" value="Pectin_lyas_fold"/>
</dbReference>
<evidence type="ECO:0000256" key="4">
    <source>
        <dbReference type="SAM" id="Phobius"/>
    </source>
</evidence>
<dbReference type="InterPro" id="IPR006626">
    <property type="entry name" value="PbH1"/>
</dbReference>
<dbReference type="InterPro" id="IPR051550">
    <property type="entry name" value="SCF-Subunits/Alg-Epimerases"/>
</dbReference>
<dbReference type="RefSeq" id="WP_013194656.1">
    <property type="nucleotide sequence ID" value="NC_014253.1"/>
</dbReference>
<dbReference type="Pfam" id="PF26597">
    <property type="entry name" value="VPxxxP-CTERM_ARCH"/>
    <property type="match status" value="1"/>
</dbReference>
<dbReference type="NCBIfam" id="TIGR04143">
    <property type="entry name" value="VPxxxP_CTERM"/>
    <property type="match status" value="1"/>
</dbReference>
<comment type="pathway">
    <text evidence="1">Protein modification; protein ubiquitination.</text>
</comment>
<dbReference type="GeneID" id="9346849"/>
<dbReference type="InterPro" id="IPR055354">
    <property type="entry name" value="DUF7507"/>
</dbReference>
<name>D7E7L6_METEZ</name>
<dbReference type="AlphaFoldDB" id="D7E7L6"/>
<evidence type="ECO:0000313" key="8">
    <source>
        <dbReference type="EMBL" id="ADI74089.1"/>
    </source>
</evidence>
<proteinExistence type="predicted"/>
<organism evidence="8 9">
    <name type="scientific">Methanohalobium evestigatum (strain ATCC BAA-1072 / DSM 3721 / NBRC 107634 / OCM 161 / Z-7303)</name>
    <dbReference type="NCBI Taxonomy" id="644295"/>
    <lineage>
        <taxon>Archaea</taxon>
        <taxon>Methanobacteriati</taxon>
        <taxon>Methanobacteriota</taxon>
        <taxon>Stenosarchaea group</taxon>
        <taxon>Methanomicrobia</taxon>
        <taxon>Methanosarcinales</taxon>
        <taxon>Methanosarcinaceae</taxon>
        <taxon>Methanohalobium</taxon>
    </lineage>
</organism>
<evidence type="ECO:0000259" key="7">
    <source>
        <dbReference type="Pfam" id="PF26597"/>
    </source>
</evidence>
<keyword evidence="4" id="KW-1133">Transmembrane helix</keyword>
<feature type="domain" description="DUF7507" evidence="6">
    <location>
        <begin position="399"/>
        <end position="471"/>
    </location>
</feature>
<dbReference type="InterPro" id="IPR022441">
    <property type="entry name" value="Para_beta_helix_rpt-2"/>
</dbReference>
<evidence type="ECO:0000259" key="5">
    <source>
        <dbReference type="Pfam" id="PF05048"/>
    </source>
</evidence>
<dbReference type="PANTHER" id="PTHR22990:SF15">
    <property type="entry name" value="F-BOX ONLY PROTEIN 10"/>
    <property type="match status" value="1"/>
</dbReference>
<accession>D7E7L6</accession>
<dbReference type="EMBL" id="CP002069">
    <property type="protein sequence ID" value="ADI74089.1"/>
    <property type="molecule type" value="Genomic_DNA"/>
</dbReference>
<evidence type="ECO:0000313" key="9">
    <source>
        <dbReference type="Proteomes" id="UP000000391"/>
    </source>
</evidence>
<evidence type="ECO:0000259" key="6">
    <source>
        <dbReference type="Pfam" id="PF24346"/>
    </source>
</evidence>
<feature type="transmembrane region" description="Helical" evidence="4">
    <location>
        <begin position="516"/>
        <end position="539"/>
    </location>
</feature>
<feature type="domain" description="Periplasmic copper-binding protein NosD beta helix" evidence="5">
    <location>
        <begin position="185"/>
        <end position="361"/>
    </location>
</feature>
<evidence type="ECO:0000256" key="1">
    <source>
        <dbReference type="ARBA" id="ARBA00004906"/>
    </source>
</evidence>
<gene>
    <name evidence="8" type="ordered locus">Metev_1216</name>
</gene>
<dbReference type="HOGENOM" id="CLU_031099_1_0_2"/>
<dbReference type="Proteomes" id="UP000000391">
    <property type="component" value="Chromosome"/>
</dbReference>